<comment type="similarity">
    <text evidence="3 10 11">Belongs to the metallo-dependent hydrolases superfamily. DHOase family. Class II DHOase subfamily.</text>
</comment>
<keyword evidence="6 10" id="KW-0378">Hydrolase</keyword>
<evidence type="ECO:0000256" key="3">
    <source>
        <dbReference type="ARBA" id="ARBA00005631"/>
    </source>
</evidence>
<feature type="binding site" evidence="10">
    <location>
        <position position="40"/>
    </location>
    <ligand>
        <name>substrate</name>
    </ligand>
</feature>
<name>A0A0K6GXZ0_9NEIS</name>
<feature type="binding site" evidence="10">
    <location>
        <position position="135"/>
    </location>
    <ligand>
        <name>Zn(2+)</name>
        <dbReference type="ChEBI" id="CHEBI:29105"/>
        <label>2</label>
    </ligand>
</feature>
<evidence type="ECO:0000313" key="14">
    <source>
        <dbReference type="Proteomes" id="UP000243535"/>
    </source>
</evidence>
<feature type="binding site" evidence="10">
    <location>
        <position position="246"/>
    </location>
    <ligand>
        <name>Zn(2+)</name>
        <dbReference type="ChEBI" id="CHEBI:29105"/>
        <label>1</label>
    </ligand>
</feature>
<feature type="binding site" evidence="10">
    <location>
        <position position="173"/>
    </location>
    <ligand>
        <name>Zn(2+)</name>
        <dbReference type="ChEBI" id="CHEBI:29105"/>
        <label>2</label>
    </ligand>
</feature>
<keyword evidence="14" id="KW-1185">Reference proteome</keyword>
<evidence type="ECO:0000256" key="4">
    <source>
        <dbReference type="ARBA" id="ARBA00012860"/>
    </source>
</evidence>
<evidence type="ECO:0000256" key="9">
    <source>
        <dbReference type="ARBA" id="ARBA00048492"/>
    </source>
</evidence>
<dbReference type="PIRSF" id="PIRSF001237">
    <property type="entry name" value="DHOdimr"/>
    <property type="match status" value="1"/>
</dbReference>
<feature type="binding site" evidence="10">
    <location>
        <position position="262"/>
    </location>
    <ligand>
        <name>substrate</name>
    </ligand>
</feature>
<evidence type="ECO:0000256" key="10">
    <source>
        <dbReference type="HAMAP-Rule" id="MF_00219"/>
    </source>
</evidence>
<proteinExistence type="inferred from homology"/>
<dbReference type="EC" id="3.5.2.3" evidence="4 10"/>
<feature type="binding site" evidence="10">
    <location>
        <position position="12"/>
    </location>
    <ligand>
        <name>Zn(2+)</name>
        <dbReference type="ChEBI" id="CHEBI:29105"/>
        <label>1</label>
    </ligand>
</feature>
<feature type="binding site" evidence="10">
    <location>
        <position position="218"/>
    </location>
    <ligand>
        <name>substrate</name>
    </ligand>
</feature>
<dbReference type="EMBL" id="CYHA01000003">
    <property type="protein sequence ID" value="CUA83592.1"/>
    <property type="molecule type" value="Genomic_DNA"/>
</dbReference>
<evidence type="ECO:0000256" key="7">
    <source>
        <dbReference type="ARBA" id="ARBA00022833"/>
    </source>
</evidence>
<evidence type="ECO:0000259" key="12">
    <source>
        <dbReference type="Pfam" id="PF01979"/>
    </source>
</evidence>
<comment type="pathway">
    <text evidence="2 10 11">Pyrimidine metabolism; UMP biosynthesis via de novo pathway; (S)-dihydroorotate from bicarbonate: step 3/3.</text>
</comment>
<dbReference type="Gene3D" id="3.20.20.140">
    <property type="entry name" value="Metal-dependent hydrolases"/>
    <property type="match status" value="1"/>
</dbReference>
<evidence type="ECO:0000256" key="11">
    <source>
        <dbReference type="RuleBase" id="RU003440"/>
    </source>
</evidence>
<feature type="binding site" description="via carbamate group" evidence="10">
    <location>
        <position position="98"/>
    </location>
    <ligand>
        <name>Zn(2+)</name>
        <dbReference type="ChEBI" id="CHEBI:29105"/>
        <label>2</label>
    </ligand>
</feature>
<keyword evidence="8 10" id="KW-0665">Pyrimidine biosynthesis</keyword>
<evidence type="ECO:0000256" key="8">
    <source>
        <dbReference type="ARBA" id="ARBA00022975"/>
    </source>
</evidence>
<evidence type="ECO:0000256" key="5">
    <source>
        <dbReference type="ARBA" id="ARBA00022723"/>
    </source>
</evidence>
<feature type="modified residue" description="N6-carboxylysine" evidence="10">
    <location>
        <position position="98"/>
    </location>
</feature>
<dbReference type="CDD" id="cd01294">
    <property type="entry name" value="DHOase"/>
    <property type="match status" value="1"/>
</dbReference>
<keyword evidence="5 10" id="KW-0479">Metal-binding</keyword>
<comment type="cofactor">
    <cofactor evidence="10 11">
        <name>Zn(2+)</name>
        <dbReference type="ChEBI" id="CHEBI:29105"/>
    </cofactor>
    <text evidence="10 11">Binds 2 Zn(2+) ions per subunit.</text>
</comment>
<keyword evidence="7 10" id="KW-0862">Zinc</keyword>
<dbReference type="PANTHER" id="PTHR43137">
    <property type="entry name" value="DIHYDROOROTASE"/>
    <property type="match status" value="1"/>
</dbReference>
<organism evidence="13 14">
    <name type="scientific">Gulbenkiania indica</name>
    <dbReference type="NCBI Taxonomy" id="375574"/>
    <lineage>
        <taxon>Bacteria</taxon>
        <taxon>Pseudomonadati</taxon>
        <taxon>Pseudomonadota</taxon>
        <taxon>Betaproteobacteria</taxon>
        <taxon>Neisseriales</taxon>
        <taxon>Chromobacteriaceae</taxon>
        <taxon>Gulbenkiania</taxon>
    </lineage>
</organism>
<protein>
    <recommendedName>
        <fullName evidence="4 10">Dihydroorotase</fullName>
        <shortName evidence="10">DHOase</shortName>
        <ecNumber evidence="4 10">3.5.2.3</ecNumber>
    </recommendedName>
</protein>
<comment type="subunit">
    <text evidence="10">Homodimer.</text>
</comment>
<evidence type="ECO:0000256" key="1">
    <source>
        <dbReference type="ARBA" id="ARBA00002368"/>
    </source>
</evidence>
<dbReference type="AlphaFoldDB" id="A0A0K6GXZ0"/>
<feature type="binding site" evidence="10">
    <location>
        <position position="14"/>
    </location>
    <ligand>
        <name>Zn(2+)</name>
        <dbReference type="ChEBI" id="CHEBI:29105"/>
        <label>1</label>
    </ligand>
</feature>
<feature type="domain" description="Amidohydrolase-related" evidence="12">
    <location>
        <begin position="10"/>
        <end position="308"/>
    </location>
</feature>
<evidence type="ECO:0000313" key="13">
    <source>
        <dbReference type="EMBL" id="CUA83592.1"/>
    </source>
</evidence>
<dbReference type="FunFam" id="3.20.20.140:FF:000006">
    <property type="entry name" value="Dihydroorotase"/>
    <property type="match status" value="1"/>
</dbReference>
<evidence type="ECO:0000256" key="6">
    <source>
        <dbReference type="ARBA" id="ARBA00022801"/>
    </source>
</evidence>
<sequence>MHLTLTRPDDWHLHLRDDAAMAAVLPDTCRQMGRAIVMPNLRPPVTTVEAAAAYRARILAARPAGSRFEPLMTLYLTDNTSAEEIRRARASGFIHGVKLYPAGATTNSDAGVTAIDKAMPALEAMAESGLPLLVHGEVTDPDVDVFDREAVFIERVFEPLVRRLPQLRVVFEHITTREAAEYVAQASANVAATITAHHLLMNRNALFTGGIRPHHYCLPVLKREQHRQALLKAATSGSPRFFLGTDSAPHAQGAKEAACGCAGMYTAHAALELYAEAFEEADALDRLEAFASFHGPDFYGLPRNSETVTLVRESWPVPASLPYGDTVLVPLRAGETLRWKLAD</sequence>
<dbReference type="RefSeq" id="WP_054285200.1">
    <property type="nucleotide sequence ID" value="NZ_CYHA01000003.1"/>
</dbReference>
<dbReference type="OrthoDB" id="9808095at2"/>
<dbReference type="UniPathway" id="UPA00070">
    <property type="reaction ID" value="UER00117"/>
</dbReference>
<dbReference type="InterPro" id="IPR004721">
    <property type="entry name" value="DHOdimr"/>
</dbReference>
<dbReference type="GO" id="GO:0005829">
    <property type="term" value="C:cytosol"/>
    <property type="evidence" value="ECO:0007669"/>
    <property type="project" value="TreeGrafter"/>
</dbReference>
<feature type="binding site" evidence="10">
    <location>
        <begin position="14"/>
        <end position="16"/>
    </location>
    <ligand>
        <name>substrate</name>
    </ligand>
</feature>
<dbReference type="GO" id="GO:0008270">
    <property type="term" value="F:zinc ion binding"/>
    <property type="evidence" value="ECO:0007669"/>
    <property type="project" value="UniProtKB-UniRule"/>
</dbReference>
<dbReference type="GO" id="GO:0004151">
    <property type="term" value="F:dihydroorotase activity"/>
    <property type="evidence" value="ECO:0007669"/>
    <property type="project" value="UniProtKB-UniRule"/>
</dbReference>
<dbReference type="PROSITE" id="PS00483">
    <property type="entry name" value="DIHYDROOROTASE_2"/>
    <property type="match status" value="1"/>
</dbReference>
<feature type="binding site" description="via carbamate group" evidence="10">
    <location>
        <position position="98"/>
    </location>
    <ligand>
        <name>Zn(2+)</name>
        <dbReference type="ChEBI" id="CHEBI:29105"/>
        <label>1</label>
    </ligand>
</feature>
<dbReference type="InterPro" id="IPR002195">
    <property type="entry name" value="Dihydroorotase_CS"/>
</dbReference>
<dbReference type="STRING" id="375574.GCA_001418035_01612"/>
<reference evidence="14" key="1">
    <citation type="submission" date="2015-08" db="EMBL/GenBank/DDBJ databases">
        <authorList>
            <person name="Varghese N."/>
        </authorList>
    </citation>
    <scope>NUCLEOTIDE SEQUENCE [LARGE SCALE GENOMIC DNA]</scope>
    <source>
        <strain evidence="14">DSM 17901</strain>
    </source>
</reference>
<dbReference type="Pfam" id="PF01979">
    <property type="entry name" value="Amidohydro_1"/>
    <property type="match status" value="1"/>
</dbReference>
<feature type="active site" evidence="10">
    <location>
        <position position="246"/>
    </location>
</feature>
<dbReference type="SUPFAM" id="SSF51556">
    <property type="entry name" value="Metallo-dependent hydrolases"/>
    <property type="match status" value="1"/>
</dbReference>
<dbReference type="GO" id="GO:0006207">
    <property type="term" value="P:'de novo' pyrimidine nucleobase biosynthetic process"/>
    <property type="evidence" value="ECO:0007669"/>
    <property type="project" value="TreeGrafter"/>
</dbReference>
<gene>
    <name evidence="10" type="primary">pyrC</name>
    <name evidence="13" type="ORF">Ga0061063_1820</name>
</gene>
<dbReference type="Proteomes" id="UP000243535">
    <property type="component" value="Unassembled WGS sequence"/>
</dbReference>
<feature type="binding site" evidence="10">
    <location>
        <position position="250"/>
    </location>
    <ligand>
        <name>substrate</name>
    </ligand>
</feature>
<dbReference type="PANTHER" id="PTHR43137:SF1">
    <property type="entry name" value="DIHYDROOROTASE"/>
    <property type="match status" value="1"/>
</dbReference>
<dbReference type="GO" id="GO:0044205">
    <property type="term" value="P:'de novo' UMP biosynthetic process"/>
    <property type="evidence" value="ECO:0007669"/>
    <property type="project" value="UniProtKB-UniRule"/>
</dbReference>
<dbReference type="HAMAP" id="MF_00219">
    <property type="entry name" value="PyrC_classII"/>
    <property type="match status" value="1"/>
</dbReference>
<dbReference type="InterPro" id="IPR006680">
    <property type="entry name" value="Amidohydro-rel"/>
</dbReference>
<comment type="function">
    <text evidence="1 10">Catalyzes the reversible cyclization of carbamoyl aspartate to dihydroorotate.</text>
</comment>
<comment type="catalytic activity">
    <reaction evidence="9 10 11">
        <text>(S)-dihydroorotate + H2O = N-carbamoyl-L-aspartate + H(+)</text>
        <dbReference type="Rhea" id="RHEA:24296"/>
        <dbReference type="ChEBI" id="CHEBI:15377"/>
        <dbReference type="ChEBI" id="CHEBI:15378"/>
        <dbReference type="ChEBI" id="CHEBI:30864"/>
        <dbReference type="ChEBI" id="CHEBI:32814"/>
        <dbReference type="EC" id="3.5.2.3"/>
    </reaction>
</comment>
<dbReference type="NCBIfam" id="TIGR00856">
    <property type="entry name" value="pyrC_dimer"/>
    <property type="match status" value="1"/>
</dbReference>
<accession>A0A0K6GXZ0</accession>
<dbReference type="InterPro" id="IPR032466">
    <property type="entry name" value="Metal_Hydrolase"/>
</dbReference>
<feature type="binding site" evidence="10">
    <location>
        <position position="135"/>
    </location>
    <ligand>
        <name>substrate</name>
    </ligand>
</feature>
<evidence type="ECO:0000256" key="2">
    <source>
        <dbReference type="ARBA" id="ARBA00004880"/>
    </source>
</evidence>